<organism evidence="1 2">
    <name type="scientific">Forsythia ovata</name>
    <dbReference type="NCBI Taxonomy" id="205694"/>
    <lineage>
        <taxon>Eukaryota</taxon>
        <taxon>Viridiplantae</taxon>
        <taxon>Streptophyta</taxon>
        <taxon>Embryophyta</taxon>
        <taxon>Tracheophyta</taxon>
        <taxon>Spermatophyta</taxon>
        <taxon>Magnoliopsida</taxon>
        <taxon>eudicotyledons</taxon>
        <taxon>Gunneridae</taxon>
        <taxon>Pentapetalae</taxon>
        <taxon>asterids</taxon>
        <taxon>lamiids</taxon>
        <taxon>Lamiales</taxon>
        <taxon>Oleaceae</taxon>
        <taxon>Forsythieae</taxon>
        <taxon>Forsythia</taxon>
    </lineage>
</organism>
<evidence type="ECO:0000313" key="1">
    <source>
        <dbReference type="EMBL" id="KAL2477251.1"/>
    </source>
</evidence>
<dbReference type="EMBL" id="JBFOLJ010000014">
    <property type="protein sequence ID" value="KAL2477251.1"/>
    <property type="molecule type" value="Genomic_DNA"/>
</dbReference>
<reference evidence="2" key="1">
    <citation type="submission" date="2024-07" db="EMBL/GenBank/DDBJ databases">
        <title>Two chromosome-level genome assemblies of Korean endemic species Abeliophyllum distichum and Forsythia ovata (Oleaceae).</title>
        <authorList>
            <person name="Jang H."/>
        </authorList>
    </citation>
    <scope>NUCLEOTIDE SEQUENCE [LARGE SCALE GENOMIC DNA]</scope>
</reference>
<gene>
    <name evidence="1" type="ORF">Fot_46265</name>
</gene>
<keyword evidence="2" id="KW-1185">Reference proteome</keyword>
<sequence>MLRNNENSFGDELEKDIRLLIREQRGQEVDDHENELNLYRSGSAPPTVEGSLNAVNPATHDLKVAVKHCQVVKRKEMDFFLCHLIGPNLDHHLYVLRLVQWRQEKKMHYPTPNH</sequence>
<name>A0ABD1QQD5_9LAMI</name>
<proteinExistence type="predicted"/>
<dbReference type="Proteomes" id="UP001604277">
    <property type="component" value="Unassembled WGS sequence"/>
</dbReference>
<comment type="caution">
    <text evidence="1">The sequence shown here is derived from an EMBL/GenBank/DDBJ whole genome shotgun (WGS) entry which is preliminary data.</text>
</comment>
<dbReference type="AlphaFoldDB" id="A0ABD1QQD5"/>
<protein>
    <submittedName>
        <fullName evidence="1">Pumilio</fullName>
    </submittedName>
</protein>
<accession>A0ABD1QQD5</accession>
<evidence type="ECO:0000313" key="2">
    <source>
        <dbReference type="Proteomes" id="UP001604277"/>
    </source>
</evidence>